<dbReference type="RefSeq" id="WP_127804217.1">
    <property type="nucleotide sequence ID" value="NZ_SACY01000003.1"/>
</dbReference>
<reference evidence="2 3" key="1">
    <citation type="submission" date="2019-01" db="EMBL/GenBank/DDBJ databases">
        <authorList>
            <person name="Chen W.-M."/>
        </authorList>
    </citation>
    <scope>NUCLEOTIDE SEQUENCE [LARGE SCALE GENOMIC DNA]</scope>
    <source>
        <strain evidence="2 3">FSY-15</strain>
    </source>
</reference>
<feature type="transmembrane region" description="Helical" evidence="1">
    <location>
        <begin position="27"/>
        <end position="47"/>
    </location>
</feature>
<dbReference type="AlphaFoldDB" id="A0A437PRW4"/>
<feature type="transmembrane region" description="Helical" evidence="1">
    <location>
        <begin position="59"/>
        <end position="83"/>
    </location>
</feature>
<keyword evidence="1" id="KW-1133">Transmembrane helix</keyword>
<dbReference type="OrthoDB" id="981547at2"/>
<keyword evidence="1" id="KW-0472">Membrane</keyword>
<proteinExistence type="predicted"/>
<dbReference type="Proteomes" id="UP000282832">
    <property type="component" value="Unassembled WGS sequence"/>
</dbReference>
<feature type="transmembrane region" description="Helical" evidence="1">
    <location>
        <begin position="89"/>
        <end position="108"/>
    </location>
</feature>
<evidence type="ECO:0000313" key="2">
    <source>
        <dbReference type="EMBL" id="RVU24982.1"/>
    </source>
</evidence>
<accession>A0A437PRW4</accession>
<comment type="caution">
    <text evidence="2">The sequence shown here is derived from an EMBL/GenBank/DDBJ whole genome shotgun (WGS) entry which is preliminary data.</text>
</comment>
<gene>
    <name evidence="2" type="ORF">EOJ36_08225</name>
</gene>
<protein>
    <submittedName>
        <fullName evidence="2">Uncharacterized protein</fullName>
    </submittedName>
</protein>
<name>A0A437PRW4_9BACT</name>
<sequence>MARLILSYGGLLLLVFAIKNLRPEWIHGEILIIWAFFTFLGYLSHLLHGFGMEKDREKLVPFHMATQGIRFLCSLIFVGFYAYLKIENIYLFIIDFFVLYLFSTYFEISGLLRKLRRF</sequence>
<evidence type="ECO:0000256" key="1">
    <source>
        <dbReference type="SAM" id="Phobius"/>
    </source>
</evidence>
<evidence type="ECO:0000313" key="3">
    <source>
        <dbReference type="Proteomes" id="UP000282832"/>
    </source>
</evidence>
<dbReference type="EMBL" id="SACY01000003">
    <property type="protein sequence ID" value="RVU24982.1"/>
    <property type="molecule type" value="Genomic_DNA"/>
</dbReference>
<organism evidence="2 3">
    <name type="scientific">Sandaracinomonas limnophila</name>
    <dbReference type="NCBI Taxonomy" id="1862386"/>
    <lineage>
        <taxon>Bacteria</taxon>
        <taxon>Pseudomonadati</taxon>
        <taxon>Bacteroidota</taxon>
        <taxon>Cytophagia</taxon>
        <taxon>Cytophagales</taxon>
        <taxon>Flectobacillaceae</taxon>
        <taxon>Sandaracinomonas</taxon>
    </lineage>
</organism>
<keyword evidence="1" id="KW-0812">Transmembrane</keyword>
<keyword evidence="3" id="KW-1185">Reference proteome</keyword>